<evidence type="ECO:0008006" key="3">
    <source>
        <dbReference type="Google" id="ProtNLM"/>
    </source>
</evidence>
<organism evidence="1 2">
    <name type="scientific">Candidatus Zambryskibacteria bacterium CG10_big_fil_rev_8_21_14_0_10_34_34</name>
    <dbReference type="NCBI Taxonomy" id="1975114"/>
    <lineage>
        <taxon>Bacteria</taxon>
        <taxon>Candidatus Zambryskiibacteriota</taxon>
    </lineage>
</organism>
<proteinExistence type="predicted"/>
<evidence type="ECO:0000313" key="2">
    <source>
        <dbReference type="Proteomes" id="UP000230828"/>
    </source>
</evidence>
<sequence>MKIAICGSLSFAKEMGELKEKLNGFGFEVEVPYSAVKILKGEFSQEGINKSKEDGTFHKITIENDAIRKWHDVIQSCDAILVVNYDKKGISNYVGGSVFLEIGFAHIMNKKIYLLNPIPEVSYKDEIIAMQPIILEGNLLKIK</sequence>
<dbReference type="AlphaFoldDB" id="A0A2H0R1H6"/>
<evidence type="ECO:0000313" key="1">
    <source>
        <dbReference type="EMBL" id="PIR40372.1"/>
    </source>
</evidence>
<name>A0A2H0R1H6_9BACT</name>
<dbReference type="Proteomes" id="UP000230828">
    <property type="component" value="Unassembled WGS sequence"/>
</dbReference>
<protein>
    <recommendedName>
        <fullName evidence="3">Maf-like protein</fullName>
    </recommendedName>
</protein>
<reference evidence="1 2" key="1">
    <citation type="submission" date="2017-09" db="EMBL/GenBank/DDBJ databases">
        <title>Depth-based differentiation of microbial function through sediment-hosted aquifers and enrichment of novel symbionts in the deep terrestrial subsurface.</title>
        <authorList>
            <person name="Probst A.J."/>
            <person name="Ladd B."/>
            <person name="Jarett J.K."/>
            <person name="Geller-Mcgrath D.E."/>
            <person name="Sieber C.M."/>
            <person name="Emerson J.B."/>
            <person name="Anantharaman K."/>
            <person name="Thomas B.C."/>
            <person name="Malmstrom R."/>
            <person name="Stieglmeier M."/>
            <person name="Klingl A."/>
            <person name="Woyke T."/>
            <person name="Ryan C.M."/>
            <person name="Banfield J.F."/>
        </authorList>
    </citation>
    <scope>NUCLEOTIDE SEQUENCE [LARGE SCALE GENOMIC DNA]</scope>
    <source>
        <strain evidence="1">CG10_big_fil_rev_8_21_14_0_10_34_34</strain>
    </source>
</reference>
<gene>
    <name evidence="1" type="ORF">COV33_00030</name>
</gene>
<comment type="caution">
    <text evidence="1">The sequence shown here is derived from an EMBL/GenBank/DDBJ whole genome shotgun (WGS) entry which is preliminary data.</text>
</comment>
<dbReference type="EMBL" id="PCXM01000001">
    <property type="protein sequence ID" value="PIR40372.1"/>
    <property type="molecule type" value="Genomic_DNA"/>
</dbReference>
<accession>A0A2H0R1H6</accession>